<name>A0A843WWC1_COLES</name>
<dbReference type="AlphaFoldDB" id="A0A843WWC1"/>
<organism evidence="1 2">
    <name type="scientific">Colocasia esculenta</name>
    <name type="common">Wild taro</name>
    <name type="synonym">Arum esculentum</name>
    <dbReference type="NCBI Taxonomy" id="4460"/>
    <lineage>
        <taxon>Eukaryota</taxon>
        <taxon>Viridiplantae</taxon>
        <taxon>Streptophyta</taxon>
        <taxon>Embryophyta</taxon>
        <taxon>Tracheophyta</taxon>
        <taxon>Spermatophyta</taxon>
        <taxon>Magnoliopsida</taxon>
        <taxon>Liliopsida</taxon>
        <taxon>Araceae</taxon>
        <taxon>Aroideae</taxon>
        <taxon>Colocasieae</taxon>
        <taxon>Colocasia</taxon>
    </lineage>
</organism>
<reference evidence="1" key="1">
    <citation type="submission" date="2017-07" db="EMBL/GenBank/DDBJ databases">
        <title>Taro Niue Genome Assembly and Annotation.</title>
        <authorList>
            <person name="Atibalentja N."/>
            <person name="Keating K."/>
            <person name="Fields C.J."/>
        </authorList>
    </citation>
    <scope>NUCLEOTIDE SEQUENCE</scope>
    <source>
        <strain evidence="1">Niue_2</strain>
        <tissue evidence="1">Leaf</tissue>
    </source>
</reference>
<gene>
    <name evidence="1" type="ORF">Taro_047777</name>
</gene>
<accession>A0A843WWC1</accession>
<comment type="caution">
    <text evidence="1">The sequence shown here is derived from an EMBL/GenBank/DDBJ whole genome shotgun (WGS) entry which is preliminary data.</text>
</comment>
<dbReference type="EMBL" id="NMUH01006255">
    <property type="protein sequence ID" value="MQM14842.1"/>
    <property type="molecule type" value="Genomic_DNA"/>
</dbReference>
<proteinExistence type="predicted"/>
<evidence type="ECO:0000313" key="2">
    <source>
        <dbReference type="Proteomes" id="UP000652761"/>
    </source>
</evidence>
<protein>
    <submittedName>
        <fullName evidence="1">Uncharacterized protein</fullName>
    </submittedName>
</protein>
<dbReference type="Proteomes" id="UP000652761">
    <property type="component" value="Unassembled WGS sequence"/>
</dbReference>
<sequence>MVATARCVTTTVETGGVLPICVASRVVVTTCRFYGVSDRGVLLTVGEILNSDRACAGWRRRGGAGSGRGVSRGVYGTAAGSNGSSSSSSLGRQQQEVSLRYLPQQYQSSRQIRRWSSQQFNRRRVPCCSRQIHTEPENLDSVCFYLSTAPSWLSTAMTLIQISALFHDIELYAQAQREARLQIKEEVLNLTADAFMAGNPCASLEIMSQVMINLDNLKLGQDLLLHQVEGYWEALTDVVRELYHGVGVEQQAPPMETIIDLTRN</sequence>
<evidence type="ECO:0000313" key="1">
    <source>
        <dbReference type="EMBL" id="MQM14842.1"/>
    </source>
</evidence>
<keyword evidence="2" id="KW-1185">Reference proteome</keyword>